<name>A0A6M3YPG3_9VIRU</name>
<keyword evidence="1" id="KW-1133">Transmembrane helix</keyword>
<evidence type="ECO:0000313" key="3">
    <source>
        <dbReference type="EMBL" id="QJI53790.1"/>
    </source>
</evidence>
<organism evidence="2">
    <name type="scientific">Hepeviridae sp</name>
    <dbReference type="NCBI Taxonomy" id="2715178"/>
    <lineage>
        <taxon>Viruses</taxon>
        <taxon>Riboviria</taxon>
        <taxon>Orthornavirae</taxon>
        <taxon>Kitrinoviricota</taxon>
        <taxon>Alsuviricetes</taxon>
        <taxon>Hepelivirales</taxon>
        <taxon>Hepeviridae</taxon>
    </lineage>
</organism>
<dbReference type="EMBL" id="MT138032">
    <property type="protein sequence ID" value="QJI53782.1"/>
    <property type="molecule type" value="Genomic_RNA"/>
</dbReference>
<reference evidence="2" key="1">
    <citation type="submission" date="2020-01" db="EMBL/GenBank/DDBJ databases">
        <title>Viral genomes from wild and zoo birds in China.</title>
        <authorList>
            <person name="Zhou R."/>
            <person name="Shan T."/>
            <person name="Yang S."/>
            <person name="Zhang W."/>
        </authorList>
    </citation>
    <scope>NUCLEOTIDE SEQUENCE</scope>
    <source>
        <strain evidence="2">Muf159hep1</strain>
        <strain evidence="3">Plw156hep1</strain>
    </source>
</reference>
<accession>A0A6M3YPG3</accession>
<evidence type="ECO:0000313" key="2">
    <source>
        <dbReference type="EMBL" id="QJI53782.1"/>
    </source>
</evidence>
<dbReference type="EMBL" id="MT138038">
    <property type="protein sequence ID" value="QJI53790.1"/>
    <property type="molecule type" value="Genomic_RNA"/>
</dbReference>
<protein>
    <recommendedName>
        <fullName evidence="4">Transmembrane protein</fullName>
    </recommendedName>
</protein>
<evidence type="ECO:0000256" key="1">
    <source>
        <dbReference type="SAM" id="Phobius"/>
    </source>
</evidence>
<keyword evidence="1" id="KW-0472">Membrane</keyword>
<proteinExistence type="predicted"/>
<keyword evidence="1" id="KW-0812">Transmembrane</keyword>
<evidence type="ECO:0008006" key="4">
    <source>
        <dbReference type="Google" id="ProtNLM"/>
    </source>
</evidence>
<feature type="transmembrane region" description="Helical" evidence="1">
    <location>
        <begin position="40"/>
        <end position="64"/>
    </location>
</feature>
<sequence length="173" mass="19074">MYPTAPPVYESLTISPDYPDPHRVNQLVSALKRAKRNLTFALTLLTSITGLVLLCLIASQFLYLKPFTQKLVIMNSDLAQFRSVVLSSITKDQNGAPLTESDWSGFAQITREGGSIVFSASLKTSVNGDPSRVKPAFQKQPLSGFTLQSLEALQALSGDQLIERLQLIYKKIE</sequence>